<dbReference type="Proteomes" id="UP001190700">
    <property type="component" value="Unassembled WGS sequence"/>
</dbReference>
<dbReference type="InterPro" id="IPR013320">
    <property type="entry name" value="ConA-like_dom_sf"/>
</dbReference>
<evidence type="ECO:0000256" key="2">
    <source>
        <dbReference type="SAM" id="Phobius"/>
    </source>
</evidence>
<evidence type="ECO:0000313" key="3">
    <source>
        <dbReference type="EMBL" id="KAK3251765.1"/>
    </source>
</evidence>
<dbReference type="AlphaFoldDB" id="A0AAE0CCU5"/>
<feature type="region of interest" description="Disordered" evidence="1">
    <location>
        <begin position="131"/>
        <end position="187"/>
    </location>
</feature>
<sequence length="423" mass="45639">MPKLAGIARLKKHSVKSALKKVASKVRNQLPILKNSRTASAKTNAEISRESLRGGGSKGSDSAGRARASEFYNWRNSFTALFRRGAESRSSVLFIGFTLGLLYLFARIFGLSQQTEGASLGYSDPKAKDPNDFLASSSTFSNTTNSSGTFPPPSQVLQTPPQQPSPPLRPPLSQSHDGQVDTDYASESADDPVLWWKFDDDSSTDAVQGVPLTLHNDAFVAKGALHFPTSTTNRPYAIASNLTVAVTGESGEHTLATWISLASLEVPGGACPMAVQNSVSGHFDGFVWQERVHHQWMAGSENYRRSGPADNGGNAESVVGYPVHMVITYGARGVCIYRNGVAYCPCYDVPFFWQDATSMGSEVLFGTRGIHNGQTFGTFTGSVEEAAVYDYELSPRQVGELYKEGTSELAPAARHTSFLLLTS</sequence>
<feature type="compositionally biased region" description="Polar residues" evidence="1">
    <location>
        <begin position="35"/>
        <end position="46"/>
    </location>
</feature>
<feature type="region of interest" description="Disordered" evidence="1">
    <location>
        <begin position="35"/>
        <end position="63"/>
    </location>
</feature>
<dbReference type="SUPFAM" id="SSF49899">
    <property type="entry name" value="Concanavalin A-like lectins/glucanases"/>
    <property type="match status" value="1"/>
</dbReference>
<organism evidence="3 4">
    <name type="scientific">Cymbomonas tetramitiformis</name>
    <dbReference type="NCBI Taxonomy" id="36881"/>
    <lineage>
        <taxon>Eukaryota</taxon>
        <taxon>Viridiplantae</taxon>
        <taxon>Chlorophyta</taxon>
        <taxon>Pyramimonadophyceae</taxon>
        <taxon>Pyramimonadales</taxon>
        <taxon>Pyramimonadaceae</taxon>
        <taxon>Cymbomonas</taxon>
    </lineage>
</organism>
<evidence type="ECO:0000256" key="1">
    <source>
        <dbReference type="SAM" id="MobiDB-lite"/>
    </source>
</evidence>
<feature type="compositionally biased region" description="Low complexity" evidence="1">
    <location>
        <begin position="136"/>
        <end position="160"/>
    </location>
</feature>
<protein>
    <submittedName>
        <fullName evidence="3">Uncharacterized protein</fullName>
    </submittedName>
</protein>
<dbReference type="EMBL" id="LGRX02025847">
    <property type="protein sequence ID" value="KAK3251765.1"/>
    <property type="molecule type" value="Genomic_DNA"/>
</dbReference>
<reference evidence="3 4" key="1">
    <citation type="journal article" date="2015" name="Genome Biol. Evol.">
        <title>Comparative Genomics of a Bacterivorous Green Alga Reveals Evolutionary Causalities and Consequences of Phago-Mixotrophic Mode of Nutrition.</title>
        <authorList>
            <person name="Burns J.A."/>
            <person name="Paasch A."/>
            <person name="Narechania A."/>
            <person name="Kim E."/>
        </authorList>
    </citation>
    <scope>NUCLEOTIDE SEQUENCE [LARGE SCALE GENOMIC DNA]</scope>
    <source>
        <strain evidence="3 4">PLY_AMNH</strain>
    </source>
</reference>
<accession>A0AAE0CCU5</accession>
<dbReference type="Gene3D" id="2.60.120.200">
    <property type="match status" value="1"/>
</dbReference>
<keyword evidence="2" id="KW-1133">Transmembrane helix</keyword>
<feature type="compositionally biased region" description="Pro residues" evidence="1">
    <location>
        <begin position="161"/>
        <end position="170"/>
    </location>
</feature>
<evidence type="ECO:0000313" key="4">
    <source>
        <dbReference type="Proteomes" id="UP001190700"/>
    </source>
</evidence>
<keyword evidence="4" id="KW-1185">Reference proteome</keyword>
<feature type="transmembrane region" description="Helical" evidence="2">
    <location>
        <begin position="92"/>
        <end position="110"/>
    </location>
</feature>
<name>A0AAE0CCU5_9CHLO</name>
<keyword evidence="2" id="KW-0472">Membrane</keyword>
<keyword evidence="2" id="KW-0812">Transmembrane</keyword>
<comment type="caution">
    <text evidence="3">The sequence shown here is derived from an EMBL/GenBank/DDBJ whole genome shotgun (WGS) entry which is preliminary data.</text>
</comment>
<dbReference type="Pfam" id="PF13385">
    <property type="entry name" value="Laminin_G_3"/>
    <property type="match status" value="1"/>
</dbReference>
<gene>
    <name evidence="3" type="ORF">CYMTET_38907</name>
</gene>
<proteinExistence type="predicted"/>